<sequence length="276" mass="28872">MTTPDWIAAEHRESRLRIWQMAADDTVLAQTECIAEGGEDLSRTLSHALPGLDPGTPVVVSGAAKLPFAAVPCTPPKLAQAQRDGDLHRLPGIAQERPVDVLHGEETRVAGFLSLNPRFDGVICLPGAQSRWVHVSAGEIVSFRSALTGTLFDLLGAPEALGVDAPAAFDEDALLQAADQAMGRPANFAGELAVIRAERHLSGLGDTLAASRAMGLLVGMELAAAKPYWLGQSVAIVAEGNAAQPYRLALEAQAVPVVVADGARMALEGLKAARKG</sequence>
<dbReference type="InterPro" id="IPR042257">
    <property type="entry name" value="DGOK_C"/>
</dbReference>
<dbReference type="InterPro" id="IPR007729">
    <property type="entry name" value="DGOK"/>
</dbReference>
<comment type="caution">
    <text evidence="1">The sequence shown here is derived from an EMBL/GenBank/DDBJ whole genome shotgun (WGS) entry which is preliminary data.</text>
</comment>
<dbReference type="Proteomes" id="UP000006230">
    <property type="component" value="Unassembled WGS sequence"/>
</dbReference>
<dbReference type="Pfam" id="PF05035">
    <property type="entry name" value="DGOK"/>
    <property type="match status" value="1"/>
</dbReference>
<dbReference type="GO" id="GO:0008671">
    <property type="term" value="F:2-dehydro-3-deoxygalactonokinase activity"/>
    <property type="evidence" value="ECO:0007669"/>
    <property type="project" value="InterPro"/>
</dbReference>
<evidence type="ECO:0000313" key="1">
    <source>
        <dbReference type="EMBL" id="EAU46548.1"/>
    </source>
</evidence>
<evidence type="ECO:0000313" key="2">
    <source>
        <dbReference type="Proteomes" id="UP000006230"/>
    </source>
</evidence>
<name>Q0FQY4_SALBH</name>
<dbReference type="STRING" id="314265.R2601_18850"/>
<dbReference type="OrthoDB" id="256574at2"/>
<dbReference type="RefSeq" id="WP_007797984.1">
    <property type="nucleotide sequence ID" value="NZ_DS022276.1"/>
</dbReference>
<keyword evidence="2" id="KW-1185">Reference proteome</keyword>
<protein>
    <submittedName>
        <fullName evidence="1">2-dehydro-3-deoxygalactonokinase, putative</fullName>
    </submittedName>
</protein>
<dbReference type="eggNOG" id="COG3734">
    <property type="taxonomic scope" value="Bacteria"/>
</dbReference>
<dbReference type="EMBL" id="AATQ01000013">
    <property type="protein sequence ID" value="EAU46548.1"/>
    <property type="molecule type" value="Genomic_DNA"/>
</dbReference>
<keyword evidence="1" id="KW-0418">Kinase</keyword>
<accession>Q0FQY4</accession>
<reference evidence="1 2" key="1">
    <citation type="journal article" date="2010" name="J. Bacteriol.">
        <title>Genome sequences of Pelagibaca bermudensis HTCC2601T and Maritimibacter alkaliphilus HTCC2654T, the type strains of two marine Roseobacter genera.</title>
        <authorList>
            <person name="Thrash J.C."/>
            <person name="Cho J.C."/>
            <person name="Ferriera S."/>
            <person name="Johnson J."/>
            <person name="Vergin K.L."/>
            <person name="Giovannoni S.J."/>
        </authorList>
    </citation>
    <scope>NUCLEOTIDE SEQUENCE [LARGE SCALE GENOMIC DNA]</scope>
    <source>
        <strain evidence="2">DSM 26914 / JCM 13377 / KCTC 12554 / HTCC2601</strain>
    </source>
</reference>
<dbReference type="Gene3D" id="3.30.420.310">
    <property type="entry name" value="2-keto-3-deoxy-galactonokinase, C-terminal domain"/>
    <property type="match status" value="1"/>
</dbReference>
<dbReference type="AlphaFoldDB" id="Q0FQY4"/>
<keyword evidence="1" id="KW-0808">Transferase</keyword>
<dbReference type="HOGENOM" id="CLU_058005_1_0_5"/>
<dbReference type="GO" id="GO:0034194">
    <property type="term" value="P:D-galactonate catabolic process"/>
    <property type="evidence" value="ECO:0007669"/>
    <property type="project" value="InterPro"/>
</dbReference>
<gene>
    <name evidence="1" type="ORF">R2601_18850</name>
</gene>
<organism evidence="1 2">
    <name type="scientific">Salipiger bermudensis (strain DSM 26914 / JCM 13377 / KCTC 12554 / HTCC2601)</name>
    <name type="common">Pelagibaca bermudensis</name>
    <dbReference type="NCBI Taxonomy" id="314265"/>
    <lineage>
        <taxon>Bacteria</taxon>
        <taxon>Pseudomonadati</taxon>
        <taxon>Pseudomonadota</taxon>
        <taxon>Alphaproteobacteria</taxon>
        <taxon>Rhodobacterales</taxon>
        <taxon>Roseobacteraceae</taxon>
        <taxon>Salipiger</taxon>
    </lineage>
</organism>
<proteinExistence type="predicted"/>